<reference evidence="11" key="1">
    <citation type="submission" date="2012-12" db="EMBL/GenBank/DDBJ databases">
        <authorList>
            <person name="Hellsten U."/>
            <person name="Grimwood J."/>
            <person name="Chapman J.A."/>
            <person name="Shapiro H."/>
            <person name="Aerts A."/>
            <person name="Otillar R.P."/>
            <person name="Terry A.Y."/>
            <person name="Boore J.L."/>
            <person name="Simakov O."/>
            <person name="Marletaz F."/>
            <person name="Cho S.-J."/>
            <person name="Edsinger-Gonzales E."/>
            <person name="Havlak P."/>
            <person name="Kuo D.-H."/>
            <person name="Larsson T."/>
            <person name="Lv J."/>
            <person name="Arendt D."/>
            <person name="Savage R."/>
            <person name="Osoegawa K."/>
            <person name="de Jong P."/>
            <person name="Lindberg D.R."/>
            <person name="Seaver E.C."/>
            <person name="Weisblat D.A."/>
            <person name="Putnam N.H."/>
            <person name="Grigoriev I.V."/>
            <person name="Rokhsar D.S."/>
        </authorList>
    </citation>
    <scope>NUCLEOTIDE SEQUENCE</scope>
    <source>
        <strain evidence="11">I ESC-2004</strain>
    </source>
</reference>
<keyword evidence="2 5" id="KW-0863">Zinc-finger</keyword>
<dbReference type="SUPFAM" id="SSF57716">
    <property type="entry name" value="Glucocorticoid receptor-like (DNA-binding domain)"/>
    <property type="match status" value="1"/>
</dbReference>
<sequence length="1285" mass="143536">MVASLIGKHPIEGHPRGHYSLAAKAPSTSQQSEEPLVKRARGDANNEDLQITMAKSRIFFNIIPSFNFQQMLDDASPTSVRTRPEVVDDAPKGPGLLAPPSSRDARIAPVPPEMAWFSSFPEKRPLASIQAGEVQPLTKIPPRPSRVTPPLRSVTNLMSPVDAMRGSSTSAAVASLDDDISSDSSSGPCSHTLSHNLHSKVRDSPLTTGRCPCAASEDTAPRKSLMSEVSSDVATRGSSTTVATASLVVDDKPDTSTDLFVPVSKRWSFFLIERVNAHELPCTVPMVTGTGNPASSGQKTLLCVCDILDCTESDGNEENCALCSNAFEQAKYGKKKFLRCAKMATLKLTPKKDGYICQKCRKTIKVTPSKRPPAKQKKAVLRKRLQFSKPFTASGLQDFHWQKVVKEATRTAAAHACPVNIHAIHQRAARPVQERSRVKSANLRKFNLFQAVFFKDKWLPHIGNNFIQCKSAQVQIVPSCFFCFFKDKWLPHISSHFIQRKPSQVLKSLLEFGIGKTRTGTTATVDKLKVECLSKLQKWKNDLTIGVIPANPASIEGTITIMEEMTKLVPSGDCGFRPVVCLDEMDLQLTTLVPSQEFHRKGLLMQDTMKSLFSAPSATEKRTLYQLKQAFNHRGVKSKVMECFNHVEDYLTFATEALIILLSCTLGGHNIDAPPPGFPRWEKDQLRWRRTMAERIVRYVCLDYPASEIRAALQASASLEHSDFPISSSDTDGYPCGESTGEALVRCCNCAAHFHLSCKDLQDEEDDCIPKDPQRRKQRLIAIRREDFKASDSSKVCSQHFVDEDFDRTGQAVRLRAGVVPSVFNFPNHLQKDHTYAITSVDDLKKKNSALQARVDDLERQLRNTSLRETRAKKNLRSALEDLKEKNLLTKDLQSRLAIFSVHFKSTFKRILVRCCVRPNDNGNVISLDSTTCMAPPSISQDESVDDIFEDQLFSLDPACVGFSCIIDNALVYIAGFVVRKVVNLKCSICYASLVTEYGVHTRGHLTSSYHLLQLRNRGGLVVPSAGTVRVIKEAERCIRASRRDRVELTVLDSFVRRAVGSADIFNLGSHISETQHGMAATIILNSFLLLCFSFISSASSRSKIAAASACCERLRAASILMMSMHAATRTGIRHGNGPRMMQDWHNCFVDFWRHYQFKYLKMSHNMLIGINGFYAPHIAFNMIHNRTISIRGGNGRNIGQDLFNEFKNNHFKAPTVFIRHQSHPSYQQDIKKFVAEYGEIFHHQPGRFHKHFTKLTHRLNFRNPEKLGRRLATLSKELDAEANA</sequence>
<dbReference type="GO" id="GO:0003677">
    <property type="term" value="F:DNA binding"/>
    <property type="evidence" value="ECO:0007669"/>
    <property type="project" value="UniProtKB-UniRule"/>
</dbReference>
<evidence type="ECO:0000313" key="10">
    <source>
        <dbReference type="EnsemblMetazoa" id="CapteP215047"/>
    </source>
</evidence>
<dbReference type="PANTHER" id="PTHR47577:SF1">
    <property type="entry name" value="THAP DOMAIN-CONTAINING PROTEIN 6"/>
    <property type="match status" value="1"/>
</dbReference>
<protein>
    <recommendedName>
        <fullName evidence="8">THAP-type domain-containing protein</fullName>
    </recommendedName>
</protein>
<dbReference type="PANTHER" id="PTHR47577">
    <property type="entry name" value="THAP DOMAIN-CONTAINING PROTEIN 6"/>
    <property type="match status" value="1"/>
</dbReference>
<evidence type="ECO:0000256" key="5">
    <source>
        <dbReference type="PROSITE-ProRule" id="PRU00309"/>
    </source>
</evidence>
<dbReference type="InterPro" id="IPR006612">
    <property type="entry name" value="THAP_Znf"/>
</dbReference>
<evidence type="ECO:0000256" key="7">
    <source>
        <dbReference type="SAM" id="MobiDB-lite"/>
    </source>
</evidence>
<keyword evidence="3" id="KW-0862">Zinc</keyword>
<evidence type="ECO:0000256" key="2">
    <source>
        <dbReference type="ARBA" id="ARBA00022771"/>
    </source>
</evidence>
<keyword evidence="1" id="KW-0479">Metal-binding</keyword>
<dbReference type="HOGENOM" id="CLU_262750_0_0_1"/>
<proteinExistence type="predicted"/>
<dbReference type="EnsemblMetazoa" id="CapteT215047">
    <property type="protein sequence ID" value="CapteP215047"/>
    <property type="gene ID" value="CapteG215047"/>
</dbReference>
<evidence type="ECO:0000256" key="1">
    <source>
        <dbReference type="ARBA" id="ARBA00022723"/>
    </source>
</evidence>
<gene>
    <name evidence="9" type="ORF">CAPTEDRAFT_215047</name>
</gene>
<dbReference type="EMBL" id="AMQN01002882">
    <property type="status" value="NOT_ANNOTATED_CDS"/>
    <property type="molecule type" value="Genomic_DNA"/>
</dbReference>
<dbReference type="SMART" id="SM00980">
    <property type="entry name" value="THAP"/>
    <property type="match status" value="1"/>
</dbReference>
<dbReference type="EMBL" id="AMQN01002883">
    <property type="status" value="NOT_ANNOTATED_CDS"/>
    <property type="molecule type" value="Genomic_DNA"/>
</dbReference>
<evidence type="ECO:0000313" key="11">
    <source>
        <dbReference type="Proteomes" id="UP000014760"/>
    </source>
</evidence>
<organism evidence="9">
    <name type="scientific">Capitella teleta</name>
    <name type="common">Polychaete worm</name>
    <dbReference type="NCBI Taxonomy" id="283909"/>
    <lineage>
        <taxon>Eukaryota</taxon>
        <taxon>Metazoa</taxon>
        <taxon>Spiralia</taxon>
        <taxon>Lophotrochozoa</taxon>
        <taxon>Annelida</taxon>
        <taxon>Polychaeta</taxon>
        <taxon>Sedentaria</taxon>
        <taxon>Scolecida</taxon>
        <taxon>Capitellidae</taxon>
        <taxon>Capitella</taxon>
    </lineage>
</organism>
<evidence type="ECO:0000256" key="3">
    <source>
        <dbReference type="ARBA" id="ARBA00022833"/>
    </source>
</evidence>
<feature type="region of interest" description="Disordered" evidence="7">
    <location>
        <begin position="84"/>
        <end position="104"/>
    </location>
</feature>
<keyword evidence="11" id="KW-1185">Reference proteome</keyword>
<evidence type="ECO:0000313" key="9">
    <source>
        <dbReference type="EMBL" id="ELT92186.1"/>
    </source>
</evidence>
<dbReference type="Proteomes" id="UP000014760">
    <property type="component" value="Unassembled WGS sequence"/>
</dbReference>
<dbReference type="GO" id="GO:0008270">
    <property type="term" value="F:zinc ion binding"/>
    <property type="evidence" value="ECO:0007669"/>
    <property type="project" value="UniProtKB-KW"/>
</dbReference>
<keyword evidence="6" id="KW-0175">Coiled coil</keyword>
<keyword evidence="4 5" id="KW-0238">DNA-binding</keyword>
<feature type="region of interest" description="Disordered" evidence="7">
    <location>
        <begin position="1"/>
        <end position="43"/>
    </location>
</feature>
<accession>R7TKV6</accession>
<evidence type="ECO:0000259" key="8">
    <source>
        <dbReference type="PROSITE" id="PS50950"/>
    </source>
</evidence>
<reference evidence="9 11" key="2">
    <citation type="journal article" date="2013" name="Nature">
        <title>Insights into bilaterian evolution from three spiralian genomes.</title>
        <authorList>
            <person name="Simakov O."/>
            <person name="Marletaz F."/>
            <person name="Cho S.J."/>
            <person name="Edsinger-Gonzales E."/>
            <person name="Havlak P."/>
            <person name="Hellsten U."/>
            <person name="Kuo D.H."/>
            <person name="Larsson T."/>
            <person name="Lv J."/>
            <person name="Arendt D."/>
            <person name="Savage R."/>
            <person name="Osoegawa K."/>
            <person name="de Jong P."/>
            <person name="Grimwood J."/>
            <person name="Chapman J.A."/>
            <person name="Shapiro H."/>
            <person name="Aerts A."/>
            <person name="Otillar R.P."/>
            <person name="Terry A.Y."/>
            <person name="Boore J.L."/>
            <person name="Grigoriev I.V."/>
            <person name="Lindberg D.R."/>
            <person name="Seaver E.C."/>
            <person name="Weisblat D.A."/>
            <person name="Putnam N.H."/>
            <person name="Rokhsar D.S."/>
        </authorList>
    </citation>
    <scope>NUCLEOTIDE SEQUENCE</scope>
    <source>
        <strain evidence="9 11">I ESC-2004</strain>
    </source>
</reference>
<reference evidence="10" key="3">
    <citation type="submission" date="2015-06" db="UniProtKB">
        <authorList>
            <consortium name="EnsemblMetazoa"/>
        </authorList>
    </citation>
    <scope>IDENTIFICATION</scope>
</reference>
<dbReference type="PROSITE" id="PS50950">
    <property type="entry name" value="ZF_THAP"/>
    <property type="match status" value="1"/>
</dbReference>
<evidence type="ECO:0000256" key="6">
    <source>
        <dbReference type="SAM" id="Coils"/>
    </source>
</evidence>
<dbReference type="OrthoDB" id="8949271at2759"/>
<feature type="coiled-coil region" evidence="6">
    <location>
        <begin position="841"/>
        <end position="893"/>
    </location>
</feature>
<name>R7TKV6_CAPTE</name>
<feature type="domain" description="THAP-type" evidence="8">
    <location>
        <begin position="744"/>
        <end position="824"/>
    </location>
</feature>
<evidence type="ECO:0000256" key="4">
    <source>
        <dbReference type="ARBA" id="ARBA00023125"/>
    </source>
</evidence>
<dbReference type="Pfam" id="PF05485">
    <property type="entry name" value="THAP"/>
    <property type="match status" value="1"/>
</dbReference>
<dbReference type="EMBL" id="KB310235">
    <property type="protein sequence ID" value="ELT92186.1"/>
    <property type="molecule type" value="Genomic_DNA"/>
</dbReference>